<feature type="region of interest" description="Disordered" evidence="4">
    <location>
        <begin position="227"/>
        <end position="259"/>
    </location>
</feature>
<dbReference type="InterPro" id="IPR035899">
    <property type="entry name" value="DBL_dom_sf"/>
</dbReference>
<dbReference type="InterPro" id="IPR046349">
    <property type="entry name" value="C1-like_sf"/>
</dbReference>
<reference evidence="7" key="3">
    <citation type="submission" date="2025-09" db="UniProtKB">
        <authorList>
            <consortium name="Ensembl"/>
        </authorList>
    </citation>
    <scope>IDENTIFICATION</scope>
</reference>
<sequence length="640" mass="70546">MDSDSDSPFNYSWPSFPKMRMHKKTGKKEKNQSRKESQASSPTLAAAARLSAMIHGKDRVYANAMVVDQVEDADIRYRSPGEDEVSPGPHGDSHCWDSVSRTPPDSGNCSQNQQPSSPCIDERGFQSSSLEDHREASPRMSPTSPFTASPSFPSSPLASALRLFEGVQRRQRHPFLPTSPTLKHQGCSLAETRCGLSPSVECDSEEEDILGHSYPCSSLKQQAFLRSSSGEERDSFDALPDLNCPQSSSTQTCTKNPEEAEVRLRSYSYSSPKAKPSRPLLNREATIVDQAEEQRAFTLTETPREKRIEDEEWDKYLIPSKAESEKYKVSRTFSFLKSRMSSNRNKTKVKFKEVKEGKEKSGTFSGHQFTPVSPSGATLCVACDKSVSGKELLQCSNCFLHVHKSCREAVAACVKKPQERNAVLVKSKTLSLPQNSVKENSAASIFLSSSSSFCASSSASLPTMAREKRDTVAPFTKSLTISIDSRRLSDSVGLELGECSAPACTDGSLSDEGTPVTTTPPSAEPPVTPQDSVETPLLSDLSAELMGLDAESWSVAVSPEFCKQYDRHTVKRQDVIYELMQTELHHIQTLTVMSEVFRRGMLEELQLDMDSVDRIFPCLDPLLQDPLWRASGMPTGCSPT</sequence>
<dbReference type="SMART" id="SM00109">
    <property type="entry name" value="C1"/>
    <property type="match status" value="1"/>
</dbReference>
<dbReference type="Pfam" id="PF00130">
    <property type="entry name" value="C1_1"/>
    <property type="match status" value="1"/>
</dbReference>
<dbReference type="SUPFAM" id="SSF48065">
    <property type="entry name" value="DBL homology domain (DH-domain)"/>
    <property type="match status" value="1"/>
</dbReference>
<keyword evidence="8" id="KW-1185">Reference proteome</keyword>
<evidence type="ECO:0000259" key="6">
    <source>
        <dbReference type="PROSITE" id="PS50081"/>
    </source>
</evidence>
<feature type="region of interest" description="Disordered" evidence="4">
    <location>
        <begin position="503"/>
        <end position="531"/>
    </location>
</feature>
<evidence type="ECO:0000256" key="2">
    <source>
        <dbReference type="ARBA" id="ARBA00022771"/>
    </source>
</evidence>
<evidence type="ECO:0000256" key="1">
    <source>
        <dbReference type="ARBA" id="ARBA00022723"/>
    </source>
</evidence>
<dbReference type="GO" id="GO:0008270">
    <property type="term" value="F:zinc ion binding"/>
    <property type="evidence" value="ECO:0007669"/>
    <property type="project" value="UniProtKB-KW"/>
</dbReference>
<feature type="region of interest" description="Disordered" evidence="4">
    <location>
        <begin position="75"/>
        <end position="153"/>
    </location>
</feature>
<organism evidence="7 8">
    <name type="scientific">Cynoglossus semilaevis</name>
    <name type="common">Tongue sole</name>
    <dbReference type="NCBI Taxonomy" id="244447"/>
    <lineage>
        <taxon>Eukaryota</taxon>
        <taxon>Metazoa</taxon>
        <taxon>Chordata</taxon>
        <taxon>Craniata</taxon>
        <taxon>Vertebrata</taxon>
        <taxon>Euteleostomi</taxon>
        <taxon>Actinopterygii</taxon>
        <taxon>Neopterygii</taxon>
        <taxon>Teleostei</taxon>
        <taxon>Neoteleostei</taxon>
        <taxon>Acanthomorphata</taxon>
        <taxon>Carangaria</taxon>
        <taxon>Pleuronectiformes</taxon>
        <taxon>Pleuronectoidei</taxon>
        <taxon>Cynoglossidae</taxon>
        <taxon>Cynoglossinae</taxon>
        <taxon>Cynoglossus</taxon>
    </lineage>
</organism>
<evidence type="ECO:0000313" key="8">
    <source>
        <dbReference type="Proteomes" id="UP000265120"/>
    </source>
</evidence>
<dbReference type="PANTHER" id="PTHR13944:SF22">
    <property type="entry name" value="RHO GUANINE NUCLEOTIDE EXCHANGE FACTOR 28"/>
    <property type="match status" value="1"/>
</dbReference>
<dbReference type="PROSITE" id="PS50010">
    <property type="entry name" value="DH_2"/>
    <property type="match status" value="1"/>
</dbReference>
<dbReference type="GO" id="GO:0035023">
    <property type="term" value="P:regulation of Rho protein signal transduction"/>
    <property type="evidence" value="ECO:0007669"/>
    <property type="project" value="TreeGrafter"/>
</dbReference>
<feature type="compositionally biased region" description="Low complexity" evidence="4">
    <location>
        <begin position="141"/>
        <end position="153"/>
    </location>
</feature>
<dbReference type="InParanoid" id="A0A3P8WWG8"/>
<dbReference type="GeneTree" id="ENSGT00940000155831"/>
<feature type="compositionally biased region" description="Basic and acidic residues" evidence="4">
    <location>
        <begin position="28"/>
        <end position="37"/>
    </location>
</feature>
<reference evidence="7 8" key="1">
    <citation type="journal article" date="2014" name="Nat. Genet.">
        <title>Whole-genome sequence of a flatfish provides insights into ZW sex chromosome evolution and adaptation to a benthic lifestyle.</title>
        <authorList>
            <person name="Chen S."/>
            <person name="Zhang G."/>
            <person name="Shao C."/>
            <person name="Huang Q."/>
            <person name="Liu G."/>
            <person name="Zhang P."/>
            <person name="Song W."/>
            <person name="An N."/>
            <person name="Chalopin D."/>
            <person name="Volff J.N."/>
            <person name="Hong Y."/>
            <person name="Li Q."/>
            <person name="Sha Z."/>
            <person name="Zhou H."/>
            <person name="Xie M."/>
            <person name="Yu Q."/>
            <person name="Liu Y."/>
            <person name="Xiang H."/>
            <person name="Wang N."/>
            <person name="Wu K."/>
            <person name="Yang C."/>
            <person name="Zhou Q."/>
            <person name="Liao X."/>
            <person name="Yang L."/>
            <person name="Hu Q."/>
            <person name="Zhang J."/>
            <person name="Meng L."/>
            <person name="Jin L."/>
            <person name="Tian Y."/>
            <person name="Lian J."/>
            <person name="Yang J."/>
            <person name="Miao G."/>
            <person name="Liu S."/>
            <person name="Liang Z."/>
            <person name="Yan F."/>
            <person name="Li Y."/>
            <person name="Sun B."/>
            <person name="Zhang H."/>
            <person name="Zhang J."/>
            <person name="Zhu Y."/>
            <person name="Du M."/>
            <person name="Zhao Y."/>
            <person name="Schartl M."/>
            <person name="Tang Q."/>
            <person name="Wang J."/>
        </authorList>
    </citation>
    <scope>NUCLEOTIDE SEQUENCE</scope>
</reference>
<feature type="region of interest" description="Disordered" evidence="4">
    <location>
        <begin position="1"/>
        <end position="45"/>
    </location>
</feature>
<dbReference type="SUPFAM" id="SSF57889">
    <property type="entry name" value="Cysteine-rich domain"/>
    <property type="match status" value="1"/>
</dbReference>
<keyword evidence="3" id="KW-0862">Zinc</keyword>
<dbReference type="InterPro" id="IPR000219">
    <property type="entry name" value="DH_dom"/>
</dbReference>
<dbReference type="PANTHER" id="PTHR13944">
    <property type="entry name" value="AGAP007712-PA"/>
    <property type="match status" value="1"/>
</dbReference>
<protein>
    <recommendedName>
        <fullName evidence="9">Phorbol-ester/DAG-type domain-containing protein</fullName>
    </recommendedName>
</protein>
<dbReference type="OMA" id="ASEDHND"/>
<evidence type="ECO:0008006" key="9">
    <source>
        <dbReference type="Google" id="ProtNLM"/>
    </source>
</evidence>
<evidence type="ECO:0000313" key="7">
    <source>
        <dbReference type="Ensembl" id="ENSCSEP00000031139.1"/>
    </source>
</evidence>
<dbReference type="GO" id="GO:0005085">
    <property type="term" value="F:guanyl-nucleotide exchange factor activity"/>
    <property type="evidence" value="ECO:0007669"/>
    <property type="project" value="InterPro"/>
</dbReference>
<dbReference type="InterPro" id="IPR051632">
    <property type="entry name" value="Rho_GEF"/>
</dbReference>
<feature type="domain" description="DH" evidence="5">
    <location>
        <begin position="571"/>
        <end position="624"/>
    </location>
</feature>
<dbReference type="Gene3D" id="1.20.900.10">
    <property type="entry name" value="Dbl homology (DH) domain"/>
    <property type="match status" value="1"/>
</dbReference>
<feature type="compositionally biased region" description="Polar residues" evidence="4">
    <location>
        <begin position="99"/>
        <end position="117"/>
    </location>
</feature>
<name>A0A3P8WWG8_CYNSE</name>
<dbReference type="Gene3D" id="3.30.60.20">
    <property type="match status" value="1"/>
</dbReference>
<feature type="compositionally biased region" description="Basic and acidic residues" evidence="4">
    <location>
        <begin position="120"/>
        <end position="137"/>
    </location>
</feature>
<dbReference type="PROSITE" id="PS00479">
    <property type="entry name" value="ZF_DAG_PE_1"/>
    <property type="match status" value="1"/>
</dbReference>
<keyword evidence="1" id="KW-0479">Metal-binding</keyword>
<accession>A0A3P8WWG8</accession>
<dbReference type="InterPro" id="IPR002219">
    <property type="entry name" value="PKC_DAG/PE"/>
</dbReference>
<evidence type="ECO:0000256" key="3">
    <source>
        <dbReference type="ARBA" id="ARBA00022833"/>
    </source>
</evidence>
<dbReference type="STRING" id="244447.ENSCSEP00000031139"/>
<evidence type="ECO:0000256" key="4">
    <source>
        <dbReference type="SAM" id="MobiDB-lite"/>
    </source>
</evidence>
<evidence type="ECO:0000259" key="5">
    <source>
        <dbReference type="PROSITE" id="PS50010"/>
    </source>
</evidence>
<reference evidence="7" key="2">
    <citation type="submission" date="2025-08" db="UniProtKB">
        <authorList>
            <consortium name="Ensembl"/>
        </authorList>
    </citation>
    <scope>IDENTIFICATION</scope>
</reference>
<feature type="compositionally biased region" description="Polar residues" evidence="4">
    <location>
        <begin position="1"/>
        <end position="13"/>
    </location>
</feature>
<dbReference type="PROSITE" id="PS50081">
    <property type="entry name" value="ZF_DAG_PE_2"/>
    <property type="match status" value="1"/>
</dbReference>
<dbReference type="AlphaFoldDB" id="A0A3P8WWG8"/>
<dbReference type="Proteomes" id="UP000265120">
    <property type="component" value="Chromosome Z"/>
</dbReference>
<dbReference type="Ensembl" id="ENSCSET00000031546.1">
    <property type="protein sequence ID" value="ENSCSEP00000031139.1"/>
    <property type="gene ID" value="ENSCSEG00000019930.1"/>
</dbReference>
<proteinExistence type="predicted"/>
<keyword evidence="2" id="KW-0863">Zinc-finger</keyword>
<feature type="compositionally biased region" description="Polar residues" evidence="4">
    <location>
        <begin position="244"/>
        <end position="255"/>
    </location>
</feature>
<feature type="domain" description="Phorbol-ester/DAG-type" evidence="6">
    <location>
        <begin position="366"/>
        <end position="413"/>
    </location>
</feature>